<dbReference type="AlphaFoldDB" id="A0A1H7U742"/>
<dbReference type="Proteomes" id="UP000198916">
    <property type="component" value="Unassembled WGS sequence"/>
</dbReference>
<reference evidence="4" key="1">
    <citation type="submission" date="2016-10" db="EMBL/GenBank/DDBJ databases">
        <authorList>
            <person name="Varghese N."/>
            <person name="Submissions S."/>
        </authorList>
    </citation>
    <scope>NUCLEOTIDE SEQUENCE [LARGE SCALE GENOMIC DNA]</scope>
    <source>
        <strain evidence="4">Jip14</strain>
    </source>
</reference>
<protein>
    <submittedName>
        <fullName evidence="3">ABC-2 type transport system permease protein</fullName>
    </submittedName>
</protein>
<feature type="transmembrane region" description="Helical" evidence="1">
    <location>
        <begin position="726"/>
        <end position="749"/>
    </location>
</feature>
<evidence type="ECO:0000256" key="1">
    <source>
        <dbReference type="SAM" id="Phobius"/>
    </source>
</evidence>
<dbReference type="STRING" id="332977.SAMN05421740_11411"/>
<evidence type="ECO:0000313" key="4">
    <source>
        <dbReference type="Proteomes" id="UP000198916"/>
    </source>
</evidence>
<evidence type="ECO:0000259" key="2">
    <source>
        <dbReference type="Pfam" id="PF09822"/>
    </source>
</evidence>
<feature type="transmembrane region" description="Helical" evidence="1">
    <location>
        <begin position="254"/>
        <end position="275"/>
    </location>
</feature>
<dbReference type="EMBL" id="FNZR01000014">
    <property type="protein sequence ID" value="SEL92870.1"/>
    <property type="molecule type" value="Genomic_DNA"/>
</dbReference>
<organism evidence="3 4">
    <name type="scientific">Parapedobacter koreensis</name>
    <dbReference type="NCBI Taxonomy" id="332977"/>
    <lineage>
        <taxon>Bacteria</taxon>
        <taxon>Pseudomonadati</taxon>
        <taxon>Bacteroidota</taxon>
        <taxon>Sphingobacteriia</taxon>
        <taxon>Sphingobacteriales</taxon>
        <taxon>Sphingobacteriaceae</taxon>
        <taxon>Parapedobacter</taxon>
    </lineage>
</organism>
<keyword evidence="1" id="KW-1133">Transmembrane helix</keyword>
<dbReference type="RefSeq" id="WP_090609159.1">
    <property type="nucleotide sequence ID" value="NZ_FNZR01000014.1"/>
</dbReference>
<keyword evidence="1" id="KW-0472">Membrane</keyword>
<feature type="transmembrane region" description="Helical" evidence="1">
    <location>
        <begin position="145"/>
        <end position="167"/>
    </location>
</feature>
<dbReference type="GO" id="GO:0140359">
    <property type="term" value="F:ABC-type transporter activity"/>
    <property type="evidence" value="ECO:0007669"/>
    <property type="project" value="InterPro"/>
</dbReference>
<feature type="domain" description="ABC-type uncharacterised transport system" evidence="2">
    <location>
        <begin position="447"/>
        <end position="539"/>
    </location>
</feature>
<feature type="transmembrane region" description="Helical" evidence="1">
    <location>
        <begin position="114"/>
        <end position="139"/>
    </location>
</feature>
<dbReference type="InterPro" id="IPR019196">
    <property type="entry name" value="ABC_transp_unknown"/>
</dbReference>
<dbReference type="Pfam" id="PF09822">
    <property type="entry name" value="ABC_transp_aux"/>
    <property type="match status" value="1"/>
</dbReference>
<keyword evidence="1" id="KW-0812">Transmembrane</keyword>
<keyword evidence="4" id="KW-1185">Reference proteome</keyword>
<feature type="transmembrane region" description="Helical" evidence="1">
    <location>
        <begin position="217"/>
        <end position="242"/>
    </location>
</feature>
<dbReference type="GO" id="GO:0005886">
    <property type="term" value="C:plasma membrane"/>
    <property type="evidence" value="ECO:0007669"/>
    <property type="project" value="UniProtKB-SubCell"/>
</dbReference>
<feature type="transmembrane region" description="Helical" evidence="1">
    <location>
        <begin position="20"/>
        <end position="40"/>
    </location>
</feature>
<dbReference type="Pfam" id="PF12679">
    <property type="entry name" value="ABC2_membrane_2"/>
    <property type="match status" value="1"/>
</dbReference>
<gene>
    <name evidence="3" type="ORF">SAMN05421740_11411</name>
</gene>
<evidence type="ECO:0000313" key="3">
    <source>
        <dbReference type="EMBL" id="SEL92870.1"/>
    </source>
</evidence>
<name>A0A1H7U742_9SPHI</name>
<feature type="transmembrane region" description="Helical" evidence="1">
    <location>
        <begin position="174"/>
        <end position="193"/>
    </location>
</feature>
<proteinExistence type="predicted"/>
<dbReference type="OrthoDB" id="609779at2"/>
<sequence>MGKVYRIAGLELKTFFYAPVAWLLLVVFAVQAGLVFADLLGARIFSQQLGGELPSLTQDVFGGSSGLFATMQRHLYLYMPLLTMGLVSREVHSGSIKLLLSAPVTTRQLVFGKYVAMLVFGLLFVVLLLAPIGVAGMAIPHLDRGYLAAALLGLYLLLAAYAAIGLYVSSLTRYQAVAAIGTLAVLAGLNYVGEVGSGVDVVRDITYWFSMRGRTGYFLKGLISSKDVCYFLLVISLFITLTSMKLDADRAWRAAWVQVIRYGLLLLVVVGLGYASSRPGMQYYADATRYATQSFTQRSKEIIARVDERVQLTTYVNLLGNLAHIGSPRFRNFDQSNLEQIRRYLPQLERDYVYFYDTTDTRLDPNIPLREQALRRATAYGFDMADVLPPSAIRQRVDLSAERNQFVRLLTYRGKTTPLRMFHDIEAYPGEAEVIAAVKRLLDKPLTVGMLTGHAERSPYRDGDKDYPPLMTALNTRRAWINQGAEVTTLEADSPRLHPDSLDVLILADPLVPYTGEQLANIQRYIALGGNLLLAGEPGRQAILNTISEPFGVRFAPGKLLQESKDYEPDLIQARFSGGISGLGFSVPGDTVITMPGAVGLVYRDTAGFVTAPVLETDGRYTWNRTASFDLKTGRVVFDPAVDRKQRAIVAVATVRQLPGKEQRIVVTGDADFLSKGEWSRYNVRTGNAELGTQLLRWFSHGEYPPDTRRPAPIDNRIRYDKAQFAGARVLTGVLLPSVLALGGTLIIIRRRRK</sequence>
<accession>A0A1H7U742</accession>